<feature type="compositionally biased region" description="Polar residues" evidence="1">
    <location>
        <begin position="103"/>
        <end position="113"/>
    </location>
</feature>
<dbReference type="EMBL" id="JWIN03000019">
    <property type="protein sequence ID" value="KAB1262556.1"/>
    <property type="molecule type" value="Genomic_DNA"/>
</dbReference>
<evidence type="ECO:0000313" key="3">
    <source>
        <dbReference type="Proteomes" id="UP000299084"/>
    </source>
</evidence>
<accession>A0A5N4CUM6</accession>
<proteinExistence type="predicted"/>
<feature type="region of interest" description="Disordered" evidence="1">
    <location>
        <begin position="94"/>
        <end position="126"/>
    </location>
</feature>
<keyword evidence="3" id="KW-1185">Reference proteome</keyword>
<evidence type="ECO:0000256" key="1">
    <source>
        <dbReference type="SAM" id="MobiDB-lite"/>
    </source>
</evidence>
<name>A0A5N4CUM6_CAMDR</name>
<protein>
    <submittedName>
        <fullName evidence="2">Uncharacterized protein</fullName>
    </submittedName>
</protein>
<dbReference type="AlphaFoldDB" id="A0A5N4CUM6"/>
<sequence length="126" mass="14083">MEKDDRTYPFLMQELACWQKEKPSRREHQERFAAVPALTLSRTPRCPSGQRISTADSSTASAVLVNGERLALLGRNREGMPWWVAGENKEVTERRQVCDTGKKSNSVGVTTGRQPWGPGLGRQEVA</sequence>
<reference evidence="2 3" key="1">
    <citation type="journal article" date="2019" name="Mol. Ecol. Resour.">
        <title>Improving Illumina assemblies with Hi-C and long reads: an example with the North African dromedary.</title>
        <authorList>
            <person name="Elbers J.P."/>
            <person name="Rogers M.F."/>
            <person name="Perelman P.L."/>
            <person name="Proskuryakova A.A."/>
            <person name="Serdyukova N.A."/>
            <person name="Johnson W.E."/>
            <person name="Horin P."/>
            <person name="Corander J."/>
            <person name="Murphy D."/>
            <person name="Burger P.A."/>
        </authorList>
    </citation>
    <scope>NUCLEOTIDE SEQUENCE [LARGE SCALE GENOMIC DNA]</scope>
    <source>
        <strain evidence="2">Drom800</strain>
        <tissue evidence="2">Blood</tissue>
    </source>
</reference>
<dbReference type="Proteomes" id="UP000299084">
    <property type="component" value="Unassembled WGS sequence"/>
</dbReference>
<organism evidence="2 3">
    <name type="scientific">Camelus dromedarius</name>
    <name type="common">Dromedary</name>
    <name type="synonym">Arabian camel</name>
    <dbReference type="NCBI Taxonomy" id="9838"/>
    <lineage>
        <taxon>Eukaryota</taxon>
        <taxon>Metazoa</taxon>
        <taxon>Chordata</taxon>
        <taxon>Craniata</taxon>
        <taxon>Vertebrata</taxon>
        <taxon>Euteleostomi</taxon>
        <taxon>Mammalia</taxon>
        <taxon>Eutheria</taxon>
        <taxon>Laurasiatheria</taxon>
        <taxon>Artiodactyla</taxon>
        <taxon>Tylopoda</taxon>
        <taxon>Camelidae</taxon>
        <taxon>Camelus</taxon>
    </lineage>
</organism>
<gene>
    <name evidence="2" type="ORF">Cadr_000021146</name>
</gene>
<evidence type="ECO:0000313" key="2">
    <source>
        <dbReference type="EMBL" id="KAB1262556.1"/>
    </source>
</evidence>
<comment type="caution">
    <text evidence="2">The sequence shown here is derived from an EMBL/GenBank/DDBJ whole genome shotgun (WGS) entry which is preliminary data.</text>
</comment>